<dbReference type="GO" id="GO:0061709">
    <property type="term" value="P:reticulophagy"/>
    <property type="evidence" value="ECO:0007669"/>
    <property type="project" value="TreeGrafter"/>
</dbReference>
<dbReference type="InterPro" id="IPR019460">
    <property type="entry name" value="Atg11_C"/>
</dbReference>
<dbReference type="GO" id="GO:0019901">
    <property type="term" value="F:protein kinase binding"/>
    <property type="evidence" value="ECO:0007669"/>
    <property type="project" value="TreeGrafter"/>
</dbReference>
<keyword evidence="2" id="KW-0653">Protein transport</keyword>
<dbReference type="GO" id="GO:0015031">
    <property type="term" value="P:protein transport"/>
    <property type="evidence" value="ECO:0007669"/>
    <property type="project" value="UniProtKB-KW"/>
</dbReference>
<feature type="compositionally biased region" description="Polar residues" evidence="6">
    <location>
        <begin position="640"/>
        <end position="651"/>
    </location>
</feature>
<feature type="region of interest" description="Disordered" evidence="6">
    <location>
        <begin position="74"/>
        <end position="126"/>
    </location>
</feature>
<dbReference type="GO" id="GO:0060090">
    <property type="term" value="F:molecular adaptor activity"/>
    <property type="evidence" value="ECO:0007669"/>
    <property type="project" value="TreeGrafter"/>
</dbReference>
<evidence type="ECO:0000313" key="9">
    <source>
        <dbReference type="EMBL" id="GFH48668.1"/>
    </source>
</evidence>
<evidence type="ECO:0000256" key="2">
    <source>
        <dbReference type="ARBA" id="ARBA00022927"/>
    </source>
</evidence>
<evidence type="ECO:0008006" key="11">
    <source>
        <dbReference type="Google" id="ProtNLM"/>
    </source>
</evidence>
<evidence type="ECO:0000259" key="7">
    <source>
        <dbReference type="Pfam" id="PF04108"/>
    </source>
</evidence>
<dbReference type="EMBL" id="BLLK01000029">
    <property type="protein sequence ID" value="GFH48668.1"/>
    <property type="molecule type" value="Genomic_DNA"/>
</dbReference>
<feature type="compositionally biased region" description="Acidic residues" evidence="6">
    <location>
        <begin position="79"/>
        <end position="90"/>
    </location>
</feature>
<feature type="domain" description="Autophagy-related protein 11 C-terminal" evidence="8">
    <location>
        <begin position="744"/>
        <end position="862"/>
    </location>
</feature>
<accession>A0AAD3CMG7</accession>
<evidence type="ECO:0000259" key="8">
    <source>
        <dbReference type="Pfam" id="PF10377"/>
    </source>
</evidence>
<dbReference type="GO" id="GO:0000422">
    <property type="term" value="P:autophagy of mitochondrion"/>
    <property type="evidence" value="ECO:0007669"/>
    <property type="project" value="TreeGrafter"/>
</dbReference>
<dbReference type="GO" id="GO:1990316">
    <property type="term" value="C:Atg1/ULK1 kinase complex"/>
    <property type="evidence" value="ECO:0007669"/>
    <property type="project" value="TreeGrafter"/>
</dbReference>
<proteinExistence type="predicted"/>
<evidence type="ECO:0000313" key="10">
    <source>
        <dbReference type="Proteomes" id="UP001054902"/>
    </source>
</evidence>
<dbReference type="AlphaFoldDB" id="A0AAD3CMG7"/>
<keyword evidence="10" id="KW-1185">Reference proteome</keyword>
<comment type="caution">
    <text evidence="9">The sequence shown here is derived from an EMBL/GenBank/DDBJ whole genome shotgun (WGS) entry which is preliminary data.</text>
</comment>
<feature type="compositionally biased region" description="Polar residues" evidence="6">
    <location>
        <begin position="607"/>
        <end position="630"/>
    </location>
</feature>
<dbReference type="InterPro" id="IPR045326">
    <property type="entry name" value="ATG17-like_dom"/>
</dbReference>
<feature type="domain" description="Autophagy protein ATG17-like" evidence="7">
    <location>
        <begin position="211"/>
        <end position="555"/>
    </location>
</feature>
<evidence type="ECO:0000256" key="4">
    <source>
        <dbReference type="ARBA" id="ARBA00023054"/>
    </source>
</evidence>
<gene>
    <name evidence="9" type="ORF">CTEN210_05144</name>
</gene>
<evidence type="ECO:0000256" key="6">
    <source>
        <dbReference type="SAM" id="MobiDB-lite"/>
    </source>
</evidence>
<dbReference type="Pfam" id="PF04108">
    <property type="entry name" value="ATG17_like"/>
    <property type="match status" value="1"/>
</dbReference>
<dbReference type="PANTHER" id="PTHR13222:SF1">
    <property type="entry name" value="RB1-INDUCIBLE COILED-COIL PROTEIN 1"/>
    <property type="match status" value="1"/>
</dbReference>
<dbReference type="PANTHER" id="PTHR13222">
    <property type="entry name" value="RB1-INDUCIBLE COILED-COIL"/>
    <property type="match status" value="1"/>
</dbReference>
<dbReference type="GO" id="GO:0034045">
    <property type="term" value="C:phagophore assembly site membrane"/>
    <property type="evidence" value="ECO:0007669"/>
    <property type="project" value="TreeGrafter"/>
</dbReference>
<evidence type="ECO:0000256" key="1">
    <source>
        <dbReference type="ARBA" id="ARBA00022448"/>
    </source>
</evidence>
<dbReference type="Proteomes" id="UP001054902">
    <property type="component" value="Unassembled WGS sequence"/>
</dbReference>
<keyword evidence="1" id="KW-0813">Transport</keyword>
<dbReference type="GO" id="GO:0000045">
    <property type="term" value="P:autophagosome assembly"/>
    <property type="evidence" value="ECO:0007669"/>
    <property type="project" value="InterPro"/>
</dbReference>
<organism evidence="9 10">
    <name type="scientific">Chaetoceros tenuissimus</name>
    <dbReference type="NCBI Taxonomy" id="426638"/>
    <lineage>
        <taxon>Eukaryota</taxon>
        <taxon>Sar</taxon>
        <taxon>Stramenopiles</taxon>
        <taxon>Ochrophyta</taxon>
        <taxon>Bacillariophyta</taxon>
        <taxon>Coscinodiscophyceae</taxon>
        <taxon>Chaetocerotophycidae</taxon>
        <taxon>Chaetocerotales</taxon>
        <taxon>Chaetocerotaceae</taxon>
        <taxon>Chaetoceros</taxon>
    </lineage>
</organism>
<dbReference type="Pfam" id="PF10377">
    <property type="entry name" value="ATG11"/>
    <property type="match status" value="1"/>
</dbReference>
<reference evidence="9 10" key="1">
    <citation type="journal article" date="2021" name="Sci. Rep.">
        <title>The genome of the diatom Chaetoceros tenuissimus carries an ancient integrated fragment of an extant virus.</title>
        <authorList>
            <person name="Hongo Y."/>
            <person name="Kimura K."/>
            <person name="Takaki Y."/>
            <person name="Yoshida Y."/>
            <person name="Baba S."/>
            <person name="Kobayashi G."/>
            <person name="Nagasaki K."/>
            <person name="Hano T."/>
            <person name="Tomaru Y."/>
        </authorList>
    </citation>
    <scope>NUCLEOTIDE SEQUENCE [LARGE SCALE GENOMIC DNA]</scope>
    <source>
        <strain evidence="9 10">NIES-3715</strain>
    </source>
</reference>
<sequence>MNVSSNNTIQVRVLAASTGQCYPITVPFEELTVRNIQRHLAAVIPKEDQILLLGPPFKVPKDTSIRSNDTLESLRKGDLEDDPTYFEDGETNVYKKENDVDDDDEKSQNAGITKQPRLRRKPVLGPTERSGARRLFLFSKQALSDSAPEPLPCVLSPLDVQLPLDPDPSPITYTTPNMESSTVTSTTIISAPGEPSSSLQQALSVYERGFMTDLCHGRAYADAADMRLEACRRCVLEQAVMVRALRAAVSNLADHWNNAMRTRAEFTSLYTEKNEEHGKVLNGIDGVLEKLSEIPLHEELKNIARMNGRIMLTLLDTVPIEHERKWAAQCQTSFTRLQNFYEELKSEFDLLTSSTKREEEAKSDLEAEDMVKKLDLEVEDLMVGLRDKQSSRLNQLTNDHMKVVSIVLNTIKDESQVHTAFTNLEAMKKSSTSILPEMQADDLKLKEIMIKVASAKTDAMKRMNLRLRQISQAQLKIQRLLKRTNGLHAALEQQCVDVSHLDHLFELPRAYRDFIMEIKRRKSYGEAVNSISNAMYERLTSIRNDEISARERFLRGPGRHLMPIFFDTFVPTLAAAPDPFNQRFLGLIELDSLPVFAEGDTSIDSDTPIQKNVSTSVGADNVESSLTESVSKVEGDEADVTSSMSRLSVSRNQEDAPDSPLIVSAECQSGGGDVIMNSHNDSQKLEHNSENKILSYENNILRSKLEELTGKSPQAYIDKALEDKDLDKQTEKIEMESLQQELSQMKKELDLAKSQLKKATDDAIAKEKAMELSDKISHSSFNIGDVALFMPTGKNAGGKKAFLAFHTNCPHRYLSTDNIDKNPDYVLGRIISQQEYIAGAIGTDQNPHGLRVGTKFWILTVERLI</sequence>
<keyword evidence="4 5" id="KW-0175">Coiled coil</keyword>
<protein>
    <recommendedName>
        <fullName evidence="11">Autophagy-related protein 11 C-terminal domain-containing protein</fullName>
    </recommendedName>
</protein>
<keyword evidence="3" id="KW-0072">Autophagy</keyword>
<dbReference type="InterPro" id="IPR040040">
    <property type="entry name" value="ATG11"/>
</dbReference>
<name>A0AAD3CMG7_9STRA</name>
<evidence type="ECO:0000256" key="3">
    <source>
        <dbReference type="ARBA" id="ARBA00023006"/>
    </source>
</evidence>
<dbReference type="GO" id="GO:0034517">
    <property type="term" value="P:ribophagy"/>
    <property type="evidence" value="ECO:0007669"/>
    <property type="project" value="TreeGrafter"/>
</dbReference>
<dbReference type="GO" id="GO:0034727">
    <property type="term" value="P:piecemeal microautophagy of the nucleus"/>
    <property type="evidence" value="ECO:0007669"/>
    <property type="project" value="TreeGrafter"/>
</dbReference>
<evidence type="ECO:0000256" key="5">
    <source>
        <dbReference type="SAM" id="Coils"/>
    </source>
</evidence>
<feature type="region of interest" description="Disordered" evidence="6">
    <location>
        <begin position="607"/>
        <end position="658"/>
    </location>
</feature>
<feature type="coiled-coil region" evidence="5">
    <location>
        <begin position="721"/>
        <end position="762"/>
    </location>
</feature>